<dbReference type="GO" id="GO:0003677">
    <property type="term" value="F:DNA binding"/>
    <property type="evidence" value="ECO:0007669"/>
    <property type="project" value="UniProtKB-KW"/>
</dbReference>
<dbReference type="Proteomes" id="UP000283738">
    <property type="component" value="Unassembled WGS sequence"/>
</dbReference>
<comment type="caution">
    <text evidence="4">The sequence shown here is derived from an EMBL/GenBank/DDBJ whole genome shotgun (WGS) entry which is preliminary data.</text>
</comment>
<dbReference type="RefSeq" id="WP_118111962.1">
    <property type="nucleotide sequence ID" value="NZ_QRHP01000021.1"/>
</dbReference>
<evidence type="ECO:0000313" key="7">
    <source>
        <dbReference type="Proteomes" id="UP000283738"/>
    </source>
</evidence>
<evidence type="ECO:0000256" key="1">
    <source>
        <dbReference type="ARBA" id="ARBA00023125"/>
    </source>
</evidence>
<dbReference type="InterPro" id="IPR010982">
    <property type="entry name" value="Lambda_DNA-bd_dom_sf"/>
</dbReference>
<dbReference type="EMBL" id="QRHP01000021">
    <property type="protein sequence ID" value="RHF81961.1"/>
    <property type="molecule type" value="Genomic_DNA"/>
</dbReference>
<sequence length="78" mass="9124">MDFSEAIKEIRQECYMSQQAFANELGVSFSTVNRWEKDKAIPNYQTMKRLVAYCRALKIDCKNLESIWKESKNASNSH</sequence>
<dbReference type="PANTHER" id="PTHR46558:SF4">
    <property type="entry name" value="DNA-BIDING PHAGE PROTEIN"/>
    <property type="match status" value="1"/>
</dbReference>
<name>A0A3R6IWJ4_9FIRM</name>
<evidence type="ECO:0000259" key="2">
    <source>
        <dbReference type="PROSITE" id="PS50943"/>
    </source>
</evidence>
<keyword evidence="1" id="KW-0238">DNA-binding</keyword>
<reference evidence="6 7" key="1">
    <citation type="submission" date="2018-08" db="EMBL/GenBank/DDBJ databases">
        <title>A genome reference for cultivated species of the human gut microbiota.</title>
        <authorList>
            <person name="Zou Y."/>
            <person name="Xue W."/>
            <person name="Luo G."/>
        </authorList>
    </citation>
    <scope>NUCLEOTIDE SEQUENCE [LARGE SCALE GENOMIC DNA]</scope>
    <source>
        <strain evidence="3 7">AF28-15</strain>
        <strain evidence="5 6">AM23-23AC</strain>
        <strain evidence="4 8">AM27-11</strain>
    </source>
</reference>
<dbReference type="Pfam" id="PF01381">
    <property type="entry name" value="HTH_3"/>
    <property type="match status" value="1"/>
</dbReference>
<dbReference type="Proteomes" id="UP000286271">
    <property type="component" value="Unassembled WGS sequence"/>
</dbReference>
<dbReference type="PROSITE" id="PS50943">
    <property type="entry name" value="HTH_CROC1"/>
    <property type="match status" value="1"/>
</dbReference>
<gene>
    <name evidence="5" type="ORF">DW654_14325</name>
    <name evidence="4" type="ORF">DW707_18145</name>
    <name evidence="3" type="ORF">DWY96_15370</name>
</gene>
<feature type="domain" description="HTH cro/C1-type" evidence="2">
    <location>
        <begin position="7"/>
        <end position="64"/>
    </location>
</feature>
<dbReference type="InterPro" id="IPR001387">
    <property type="entry name" value="Cro/C1-type_HTH"/>
</dbReference>
<accession>A0A3R6IWJ4</accession>
<dbReference type="EMBL" id="QSKW01000063">
    <property type="protein sequence ID" value="RHE89496.1"/>
    <property type="molecule type" value="Genomic_DNA"/>
</dbReference>
<evidence type="ECO:0000313" key="3">
    <source>
        <dbReference type="EMBL" id="RGQ45688.1"/>
    </source>
</evidence>
<evidence type="ECO:0000313" key="5">
    <source>
        <dbReference type="EMBL" id="RHF81961.1"/>
    </source>
</evidence>
<evidence type="ECO:0000313" key="4">
    <source>
        <dbReference type="EMBL" id="RHE89496.1"/>
    </source>
</evidence>
<evidence type="ECO:0000313" key="8">
    <source>
        <dbReference type="Proteomes" id="UP000286271"/>
    </source>
</evidence>
<protein>
    <submittedName>
        <fullName evidence="4">XRE family transcriptional regulator</fullName>
    </submittedName>
</protein>
<organism evidence="4 8">
    <name type="scientific">Roseburia inulinivorans</name>
    <dbReference type="NCBI Taxonomy" id="360807"/>
    <lineage>
        <taxon>Bacteria</taxon>
        <taxon>Bacillati</taxon>
        <taxon>Bacillota</taxon>
        <taxon>Clostridia</taxon>
        <taxon>Lachnospirales</taxon>
        <taxon>Lachnospiraceae</taxon>
        <taxon>Roseburia</taxon>
    </lineage>
</organism>
<dbReference type="AlphaFoldDB" id="A0A3R6IWJ4"/>
<dbReference type="EMBL" id="QRTF01000046">
    <property type="protein sequence ID" value="RGQ45688.1"/>
    <property type="molecule type" value="Genomic_DNA"/>
</dbReference>
<dbReference type="SMART" id="SM00530">
    <property type="entry name" value="HTH_XRE"/>
    <property type="match status" value="1"/>
</dbReference>
<evidence type="ECO:0000313" key="6">
    <source>
        <dbReference type="Proteomes" id="UP000283701"/>
    </source>
</evidence>
<dbReference type="CDD" id="cd00093">
    <property type="entry name" value="HTH_XRE"/>
    <property type="match status" value="1"/>
</dbReference>
<dbReference type="SUPFAM" id="SSF47413">
    <property type="entry name" value="lambda repressor-like DNA-binding domains"/>
    <property type="match status" value="1"/>
</dbReference>
<proteinExistence type="predicted"/>
<dbReference type="PANTHER" id="PTHR46558">
    <property type="entry name" value="TRACRIPTIONAL REGULATORY PROTEIN-RELATED-RELATED"/>
    <property type="match status" value="1"/>
</dbReference>
<dbReference type="Gene3D" id="1.10.260.40">
    <property type="entry name" value="lambda repressor-like DNA-binding domains"/>
    <property type="match status" value="1"/>
</dbReference>
<dbReference type="Proteomes" id="UP000283701">
    <property type="component" value="Unassembled WGS sequence"/>
</dbReference>